<evidence type="ECO:0000313" key="1">
    <source>
        <dbReference type="EMBL" id="KAA8491399.1"/>
    </source>
</evidence>
<dbReference type="GO" id="GO:0003676">
    <property type="term" value="F:nucleic acid binding"/>
    <property type="evidence" value="ECO:0007669"/>
    <property type="project" value="InterPro"/>
</dbReference>
<keyword evidence="2" id="KW-1185">Reference proteome</keyword>
<dbReference type="SUPFAM" id="SSF56672">
    <property type="entry name" value="DNA/RNA polymerases"/>
    <property type="match status" value="1"/>
</dbReference>
<dbReference type="InterPro" id="IPR012337">
    <property type="entry name" value="RNaseH-like_sf"/>
</dbReference>
<sequence length="728" mass="81474">MYLDSKPVLHAVCNGTKFNAAWFIKEGETAQNIFSLFFRGWISIFGAPHRVTVDKQTNFASADFSVLLLAECAIVDSIAVDAHWSQGIVERHHEPLRRTYLRVRQEYDCLGEDNCLAIAVRAVNVTTGPEGLIPSLLVFGTIPRLALRPESAQEDSRESNVSRLSAALIARGEYERSVAEYRVKTAQSSRIPEFPREEDVIEVGAPLLVRRESAYEYGGPFVCAQIDGNQVEVFIPNMRGPARKQAFSIHNVKRYRSSPALQENLILAATTDDPWGEAKEKELQDLIQRGTLAPAEHVPSGATVLGSRFVNTQKTDGRMKSRFIVQGFRDPEGKATAVNAPTLSRYMLRVIFSITAIHGLELAYRDYSQAYLQSAWQLDREVYIRLKDDVQSRLRKGGFLVAALDPCAFYFGERESFSGGVGVVVDDILVFGQARAFQAEACVAAGLEHKGISKPPFTFNGIRMHQTQNELLTDQDAYIDRCFEAGIPSVETFEDFRSMRGKLMYLATGTRPEIQFAVAKLSQVTEESYCADHAKKLLGTAKYVNAFRVKLRYPRLDPKTLRLRVFADASYASNDDYTSQVGFVVFLGDASENVHYMHSQSVKAKQVAHSVMSAELLALVLAYDFAEAVANELKRCGFDVPIILGTDSKQIFDAIASSSILQEKRQMIRLLLLREGLQMRRISEIIHVPGIQNIADALTKQRDCGLWRRVLEYGKLADVFTARVFLFD</sequence>
<dbReference type="InterPro" id="IPR043502">
    <property type="entry name" value="DNA/RNA_pol_sf"/>
</dbReference>
<evidence type="ECO:0000313" key="2">
    <source>
        <dbReference type="Proteomes" id="UP000324585"/>
    </source>
</evidence>
<name>A0A5J4YJ25_PORPP</name>
<reference evidence="2" key="1">
    <citation type="journal article" date="2019" name="Nat. Commun.">
        <title>Expansion of phycobilisome linker gene families in mesophilic red algae.</title>
        <authorList>
            <person name="Lee J."/>
            <person name="Kim D."/>
            <person name="Bhattacharya D."/>
            <person name="Yoon H.S."/>
        </authorList>
    </citation>
    <scope>NUCLEOTIDE SEQUENCE [LARGE SCALE GENOMIC DNA]</scope>
    <source>
        <strain evidence="2">CCMP 1328</strain>
    </source>
</reference>
<dbReference type="EMBL" id="VRMN01000014">
    <property type="protein sequence ID" value="KAA8491399.1"/>
    <property type="molecule type" value="Genomic_DNA"/>
</dbReference>
<dbReference type="Proteomes" id="UP000324585">
    <property type="component" value="Unassembled WGS sequence"/>
</dbReference>
<dbReference type="PANTHER" id="PTHR11439">
    <property type="entry name" value="GAG-POL-RELATED RETROTRANSPOSON"/>
    <property type="match status" value="1"/>
</dbReference>
<gene>
    <name evidence="1" type="ORF">FVE85_7820</name>
</gene>
<dbReference type="AlphaFoldDB" id="A0A5J4YJ25"/>
<protein>
    <recommendedName>
        <fullName evidence="3">Copia protein</fullName>
    </recommendedName>
</protein>
<dbReference type="PANTHER" id="PTHR11439:SF483">
    <property type="entry name" value="PEPTIDE SYNTHASE GLIP-LIKE, PUTATIVE (AFU_ORTHOLOGUE AFUA_3G12920)-RELATED"/>
    <property type="match status" value="1"/>
</dbReference>
<dbReference type="InterPro" id="IPR036397">
    <property type="entry name" value="RNaseH_sf"/>
</dbReference>
<evidence type="ECO:0008006" key="3">
    <source>
        <dbReference type="Google" id="ProtNLM"/>
    </source>
</evidence>
<organism evidence="1 2">
    <name type="scientific">Porphyridium purpureum</name>
    <name type="common">Red alga</name>
    <name type="synonym">Porphyridium cruentum</name>
    <dbReference type="NCBI Taxonomy" id="35688"/>
    <lineage>
        <taxon>Eukaryota</taxon>
        <taxon>Rhodophyta</taxon>
        <taxon>Bangiophyceae</taxon>
        <taxon>Porphyridiales</taxon>
        <taxon>Porphyridiaceae</taxon>
        <taxon>Porphyridium</taxon>
    </lineage>
</organism>
<accession>A0A5J4YJ25</accession>
<dbReference type="SUPFAM" id="SSF53098">
    <property type="entry name" value="Ribonuclease H-like"/>
    <property type="match status" value="1"/>
</dbReference>
<comment type="caution">
    <text evidence="1">The sequence shown here is derived from an EMBL/GenBank/DDBJ whole genome shotgun (WGS) entry which is preliminary data.</text>
</comment>
<dbReference type="Gene3D" id="3.30.420.10">
    <property type="entry name" value="Ribonuclease H-like superfamily/Ribonuclease H"/>
    <property type="match status" value="2"/>
</dbReference>
<dbReference type="OrthoDB" id="409273at2759"/>
<proteinExistence type="predicted"/>